<feature type="transmembrane region" description="Helical" evidence="1">
    <location>
        <begin position="101"/>
        <end position="121"/>
    </location>
</feature>
<dbReference type="EMBL" id="WTYR01000001">
    <property type="protein sequence ID" value="MXP11070.1"/>
    <property type="molecule type" value="Genomic_DNA"/>
</dbReference>
<evidence type="ECO:0000313" key="2">
    <source>
        <dbReference type="EMBL" id="MXP11070.1"/>
    </source>
</evidence>
<organism evidence="2 3">
    <name type="scientific">Alteriqipengyuania halimionae</name>
    <dbReference type="NCBI Taxonomy" id="1926630"/>
    <lineage>
        <taxon>Bacteria</taxon>
        <taxon>Pseudomonadati</taxon>
        <taxon>Pseudomonadota</taxon>
        <taxon>Alphaproteobacteria</taxon>
        <taxon>Sphingomonadales</taxon>
        <taxon>Erythrobacteraceae</taxon>
        <taxon>Alteriqipengyuania</taxon>
    </lineage>
</organism>
<evidence type="ECO:0000256" key="1">
    <source>
        <dbReference type="SAM" id="Phobius"/>
    </source>
</evidence>
<keyword evidence="3" id="KW-1185">Reference proteome</keyword>
<reference evidence="2 3" key="1">
    <citation type="submission" date="2019-12" db="EMBL/GenBank/DDBJ databases">
        <title>Genomic-based taxomic classification of the family Erythrobacteraceae.</title>
        <authorList>
            <person name="Xu L."/>
        </authorList>
    </citation>
    <scope>NUCLEOTIDE SEQUENCE [LARGE SCALE GENOMIC DNA]</scope>
    <source>
        <strain evidence="2 3">LMG 29519</strain>
    </source>
</reference>
<feature type="transmembrane region" description="Helical" evidence="1">
    <location>
        <begin position="29"/>
        <end position="49"/>
    </location>
</feature>
<sequence>MAQALHEEHEGEQQRSRPLDWRKKMSDHIAYALLVYTALQIFVTVEAMTAPGASIAPYLALAVLVALVIPACKAYESCWMKMNDAQAADPAYEPRYRKSVIGLWVLAIGLPLVLAGVFKALDTLI</sequence>
<keyword evidence="1" id="KW-0812">Transmembrane</keyword>
<proteinExistence type="predicted"/>
<dbReference type="RefSeq" id="WP_160617637.1">
    <property type="nucleotide sequence ID" value="NZ_WTYR01000001.1"/>
</dbReference>
<keyword evidence="1" id="KW-1133">Transmembrane helix</keyword>
<evidence type="ECO:0000313" key="3">
    <source>
        <dbReference type="Proteomes" id="UP000429229"/>
    </source>
</evidence>
<keyword evidence="1" id="KW-0472">Membrane</keyword>
<protein>
    <recommendedName>
        <fullName evidence="4">Transmembrane protein</fullName>
    </recommendedName>
</protein>
<gene>
    <name evidence="2" type="ORF">GRI68_12855</name>
</gene>
<accession>A0A6I4U4Y7</accession>
<evidence type="ECO:0008006" key="4">
    <source>
        <dbReference type="Google" id="ProtNLM"/>
    </source>
</evidence>
<dbReference type="Proteomes" id="UP000429229">
    <property type="component" value="Unassembled WGS sequence"/>
</dbReference>
<feature type="transmembrane region" description="Helical" evidence="1">
    <location>
        <begin position="55"/>
        <end position="72"/>
    </location>
</feature>
<dbReference type="AlphaFoldDB" id="A0A6I4U4Y7"/>
<comment type="caution">
    <text evidence="2">The sequence shown here is derived from an EMBL/GenBank/DDBJ whole genome shotgun (WGS) entry which is preliminary data.</text>
</comment>
<name>A0A6I4U4Y7_9SPHN</name>
<dbReference type="OrthoDB" id="7450715at2"/>